<dbReference type="CDD" id="cd24066">
    <property type="entry name" value="ASKHA_NBD_ROK_EcFRK-like"/>
    <property type="match status" value="1"/>
</dbReference>
<dbReference type="Proteomes" id="UP000273675">
    <property type="component" value="Unassembled WGS sequence"/>
</dbReference>
<accession>A0A495DKD4</accession>
<protein>
    <submittedName>
        <fullName evidence="1">Fructokinase</fullName>
    </submittedName>
</protein>
<proteinExistence type="predicted"/>
<organism evidence="1 2">
    <name type="scientific">Maricaulis maris</name>
    <dbReference type="NCBI Taxonomy" id="74318"/>
    <lineage>
        <taxon>Bacteria</taxon>
        <taxon>Pseudomonadati</taxon>
        <taxon>Pseudomonadota</taxon>
        <taxon>Alphaproteobacteria</taxon>
        <taxon>Maricaulales</taxon>
        <taxon>Maricaulaceae</taxon>
        <taxon>Maricaulis</taxon>
    </lineage>
</organism>
<dbReference type="PROSITE" id="PS01125">
    <property type="entry name" value="ROK"/>
    <property type="match status" value="1"/>
</dbReference>
<dbReference type="EMBL" id="RBIM01000002">
    <property type="protein sequence ID" value="RKR03084.1"/>
    <property type="molecule type" value="Genomic_DNA"/>
</dbReference>
<dbReference type="GO" id="GO:0004396">
    <property type="term" value="F:hexokinase activity"/>
    <property type="evidence" value="ECO:0007669"/>
    <property type="project" value="TreeGrafter"/>
</dbReference>
<sequence length="303" mass="31667">MNRIGIDLGGTKIETRLFSRHGTELARERLATPRDPDGTIIAIRDLVVRLEAAHGPARVGLAHPGSISPATGLMRNANSVWLNDRPFRDDLSAALDRPVRSANDANCFALSEARDGAGRDGRVIFGVILGTGVGGGVVVNGRLLDGAQGIAGEWGHNPLPWPRQDELAPPACWCGKTGCLESWVSGPGLAADHARRHGGNLAANAIFDAASGGDAAAADSVDRHANRLARGLATIVNILDPDIIVLGGGVSNAPGLCERVSAALPDWIFSDVCRTRIVRHEHGDASGVRGAAWLWPADESGAP</sequence>
<dbReference type="PANTHER" id="PTHR18964">
    <property type="entry name" value="ROK (REPRESSOR, ORF, KINASE) FAMILY"/>
    <property type="match status" value="1"/>
</dbReference>
<dbReference type="Gene3D" id="3.30.420.40">
    <property type="match status" value="2"/>
</dbReference>
<keyword evidence="1" id="KW-0418">Kinase</keyword>
<reference evidence="1 2" key="1">
    <citation type="submission" date="2018-10" db="EMBL/GenBank/DDBJ databases">
        <title>Genomic Encyclopedia of Type Strains, Phase IV (KMG-IV): sequencing the most valuable type-strain genomes for metagenomic binning, comparative biology and taxonomic classification.</title>
        <authorList>
            <person name="Goeker M."/>
        </authorList>
    </citation>
    <scope>NUCLEOTIDE SEQUENCE [LARGE SCALE GENOMIC DNA]</scope>
    <source>
        <strain evidence="1 2">DSM 4734</strain>
    </source>
</reference>
<gene>
    <name evidence="1" type="ORF">C7435_1032</name>
</gene>
<dbReference type="InterPro" id="IPR043129">
    <property type="entry name" value="ATPase_NBD"/>
</dbReference>
<keyword evidence="1" id="KW-0808">Transferase</keyword>
<evidence type="ECO:0000313" key="2">
    <source>
        <dbReference type="Proteomes" id="UP000273675"/>
    </source>
</evidence>
<name>A0A495DKD4_9PROT</name>
<comment type="caution">
    <text evidence="1">The sequence shown here is derived from an EMBL/GenBank/DDBJ whole genome shotgun (WGS) entry which is preliminary data.</text>
</comment>
<dbReference type="InterPro" id="IPR000600">
    <property type="entry name" value="ROK"/>
</dbReference>
<dbReference type="PANTHER" id="PTHR18964:SF174">
    <property type="entry name" value="D-ALLOSE KINASE-RELATED"/>
    <property type="match status" value="1"/>
</dbReference>
<dbReference type="RefSeq" id="WP_121210288.1">
    <property type="nucleotide sequence ID" value="NZ_RBIM01000002.1"/>
</dbReference>
<dbReference type="Pfam" id="PF00480">
    <property type="entry name" value="ROK"/>
    <property type="match status" value="1"/>
</dbReference>
<dbReference type="SUPFAM" id="SSF53067">
    <property type="entry name" value="Actin-like ATPase domain"/>
    <property type="match status" value="1"/>
</dbReference>
<evidence type="ECO:0000313" key="1">
    <source>
        <dbReference type="EMBL" id="RKR03084.1"/>
    </source>
</evidence>
<dbReference type="AlphaFoldDB" id="A0A495DKD4"/>
<dbReference type="OrthoDB" id="9810372at2"/>
<dbReference type="InterPro" id="IPR049874">
    <property type="entry name" value="ROK_cs"/>
</dbReference>